<proteinExistence type="predicted"/>
<dbReference type="RefSeq" id="XP_042998657.1">
    <property type="nucleotide sequence ID" value="XM_043142723.1"/>
</dbReference>
<dbReference type="EMBL" id="CP072756">
    <property type="protein sequence ID" value="QUC20984.1"/>
    <property type="molecule type" value="Genomic_DNA"/>
</dbReference>
<evidence type="ECO:0000313" key="2">
    <source>
        <dbReference type="EMBL" id="QUC20984.1"/>
    </source>
</evidence>
<dbReference type="AlphaFoldDB" id="A0A8E5HTL4"/>
<accession>A0A8E5HTL4</accession>
<dbReference type="Proteomes" id="UP000027002">
    <property type="component" value="Chromosome 4"/>
</dbReference>
<evidence type="ECO:0000313" key="3">
    <source>
        <dbReference type="Proteomes" id="UP000027002"/>
    </source>
</evidence>
<gene>
    <name evidence="2" type="ORF">UV8b_05225</name>
</gene>
<dbReference type="GeneID" id="66066003"/>
<sequence length="156" mass="16041">MTCWSSQDMPVQTISCAPSLGSAVTTAWADAAAGGTVGYRKGCPRAQEDWVTAVQHPAALWVRAGRQDEAAAEPESARVRTPARPSAWPTNTGQDHCCQAVTTLVRGGGVLAALSSESDAGLFDHGALSKVKLEQRNGAAGLPGCRAALPAGTART</sequence>
<keyword evidence="3" id="KW-1185">Reference proteome</keyword>
<reference evidence="2" key="1">
    <citation type="submission" date="2020-03" db="EMBL/GenBank/DDBJ databases">
        <title>A mixture of massive structural variations and highly conserved coding sequences in Ustilaginoidea virens genome.</title>
        <authorList>
            <person name="Zhang K."/>
            <person name="Zhao Z."/>
            <person name="Zhang Z."/>
            <person name="Li Y."/>
            <person name="Hsiang T."/>
            <person name="Sun W."/>
        </authorList>
    </citation>
    <scope>NUCLEOTIDE SEQUENCE</scope>
    <source>
        <strain evidence="2">UV-8b</strain>
    </source>
</reference>
<protein>
    <submittedName>
        <fullName evidence="2">Uncharacterized protein</fullName>
    </submittedName>
</protein>
<feature type="region of interest" description="Disordered" evidence="1">
    <location>
        <begin position="66"/>
        <end position="92"/>
    </location>
</feature>
<name>A0A8E5HTL4_USTVR</name>
<evidence type="ECO:0000256" key="1">
    <source>
        <dbReference type="SAM" id="MobiDB-lite"/>
    </source>
</evidence>
<organism evidence="2 3">
    <name type="scientific">Ustilaginoidea virens</name>
    <name type="common">Rice false smut fungus</name>
    <name type="synonym">Villosiclava virens</name>
    <dbReference type="NCBI Taxonomy" id="1159556"/>
    <lineage>
        <taxon>Eukaryota</taxon>
        <taxon>Fungi</taxon>
        <taxon>Dikarya</taxon>
        <taxon>Ascomycota</taxon>
        <taxon>Pezizomycotina</taxon>
        <taxon>Sordariomycetes</taxon>
        <taxon>Hypocreomycetidae</taxon>
        <taxon>Hypocreales</taxon>
        <taxon>Clavicipitaceae</taxon>
        <taxon>Ustilaginoidea</taxon>
    </lineage>
</organism>
<dbReference type="KEGG" id="uvi:66066003"/>